<reference evidence="7 8" key="1">
    <citation type="submission" date="2015-03" db="EMBL/GenBank/DDBJ databases">
        <title>Draft genome of the nematode, Opisthorchis viverrini.</title>
        <authorList>
            <person name="Mitreva M."/>
        </authorList>
    </citation>
    <scope>NUCLEOTIDE SEQUENCE [LARGE SCALE GENOMIC DNA]</scope>
    <source>
        <strain evidence="7">Khon Kaen</strain>
    </source>
</reference>
<dbReference type="Gene3D" id="2.30.30.40">
    <property type="entry name" value="SH3 Domains"/>
    <property type="match status" value="1"/>
</dbReference>
<evidence type="ECO:0000256" key="2">
    <source>
        <dbReference type="ARBA" id="ARBA00022737"/>
    </source>
</evidence>
<dbReference type="PROSITE" id="PS00856">
    <property type="entry name" value="GUANYLATE_KINASE_1"/>
    <property type="match status" value="1"/>
</dbReference>
<dbReference type="PROSITE" id="PS50106">
    <property type="entry name" value="PDZ"/>
    <property type="match status" value="3"/>
</dbReference>
<dbReference type="InterPro" id="IPR050614">
    <property type="entry name" value="Synaptic_Scaffolding_LAP-MAGUK"/>
</dbReference>
<dbReference type="Pfam" id="PF00625">
    <property type="entry name" value="Guanylate_kin"/>
    <property type="match status" value="1"/>
</dbReference>
<feature type="compositionally biased region" description="Polar residues" evidence="4">
    <location>
        <begin position="305"/>
        <end position="317"/>
    </location>
</feature>
<evidence type="ECO:0000256" key="1">
    <source>
        <dbReference type="ARBA" id="ARBA00004370"/>
    </source>
</evidence>
<dbReference type="InterPro" id="IPR008144">
    <property type="entry name" value="Guanylate_kin-like_dom"/>
</dbReference>
<dbReference type="InterPro" id="IPR027417">
    <property type="entry name" value="P-loop_NTPase"/>
</dbReference>
<dbReference type="GO" id="GO:0098609">
    <property type="term" value="P:cell-cell adhesion"/>
    <property type="evidence" value="ECO:0007669"/>
    <property type="project" value="TreeGrafter"/>
</dbReference>
<dbReference type="PANTHER" id="PTHR23119:SF51">
    <property type="entry name" value="DISKS LARGE 1 TUMOR SUPPRESSOR PROTEIN"/>
    <property type="match status" value="1"/>
</dbReference>
<feature type="region of interest" description="Disordered" evidence="4">
    <location>
        <begin position="1"/>
        <end position="52"/>
    </location>
</feature>
<evidence type="ECO:0000259" key="5">
    <source>
        <dbReference type="PROSITE" id="PS50052"/>
    </source>
</evidence>
<dbReference type="GO" id="GO:0030054">
    <property type="term" value="C:cell junction"/>
    <property type="evidence" value="ECO:0007669"/>
    <property type="project" value="TreeGrafter"/>
</dbReference>
<dbReference type="InterPro" id="IPR008145">
    <property type="entry name" value="GK/Ca_channel_bsu"/>
</dbReference>
<proteinExistence type="predicted"/>
<evidence type="ECO:0000256" key="4">
    <source>
        <dbReference type="SAM" id="MobiDB-lite"/>
    </source>
</evidence>
<dbReference type="PROSITE" id="PS50052">
    <property type="entry name" value="GUANYLATE_KINASE_2"/>
    <property type="match status" value="1"/>
</dbReference>
<dbReference type="Gene3D" id="2.30.42.10">
    <property type="match status" value="3"/>
</dbReference>
<dbReference type="InterPro" id="IPR036028">
    <property type="entry name" value="SH3-like_dom_sf"/>
</dbReference>
<dbReference type="GO" id="GO:0045197">
    <property type="term" value="P:establishment or maintenance of epithelial cell apical/basal polarity"/>
    <property type="evidence" value="ECO:0007669"/>
    <property type="project" value="TreeGrafter"/>
</dbReference>
<accession>A0A1S8X6F6</accession>
<name>A0A1S8X6F6_OPIVI</name>
<feature type="compositionally biased region" description="Basic residues" evidence="4">
    <location>
        <begin position="830"/>
        <end position="841"/>
    </location>
</feature>
<feature type="domain" description="Guanylate kinase-like" evidence="5">
    <location>
        <begin position="971"/>
        <end position="1169"/>
    </location>
</feature>
<dbReference type="SMART" id="SM00072">
    <property type="entry name" value="GuKc"/>
    <property type="match status" value="1"/>
</dbReference>
<dbReference type="InterPro" id="IPR001478">
    <property type="entry name" value="PDZ"/>
</dbReference>
<evidence type="ECO:0000313" key="7">
    <source>
        <dbReference type="EMBL" id="OON22247.1"/>
    </source>
</evidence>
<feature type="compositionally biased region" description="Polar residues" evidence="4">
    <location>
        <begin position="844"/>
        <end position="854"/>
    </location>
</feature>
<feature type="region of interest" description="Disordered" evidence="4">
    <location>
        <begin position="451"/>
        <end position="491"/>
    </location>
</feature>
<dbReference type="GO" id="GO:0016323">
    <property type="term" value="C:basolateral plasma membrane"/>
    <property type="evidence" value="ECO:0007669"/>
    <property type="project" value="TreeGrafter"/>
</dbReference>
<feature type="domain" description="PDZ" evidence="6">
    <location>
        <begin position="165"/>
        <end position="254"/>
    </location>
</feature>
<dbReference type="GO" id="GO:0097120">
    <property type="term" value="P:receptor localization to synapse"/>
    <property type="evidence" value="ECO:0007669"/>
    <property type="project" value="TreeGrafter"/>
</dbReference>
<feature type="domain" description="PDZ" evidence="6">
    <location>
        <begin position="496"/>
        <end position="584"/>
    </location>
</feature>
<gene>
    <name evidence="7" type="ORF">X801_01850</name>
</gene>
<evidence type="ECO:0000313" key="8">
    <source>
        <dbReference type="Proteomes" id="UP000243686"/>
    </source>
</evidence>
<feature type="region of interest" description="Disordered" evidence="4">
    <location>
        <begin position="601"/>
        <end position="630"/>
    </location>
</feature>
<feature type="region of interest" description="Disordered" evidence="4">
    <location>
        <begin position="79"/>
        <end position="139"/>
    </location>
</feature>
<feature type="region of interest" description="Disordered" evidence="4">
    <location>
        <begin position="255"/>
        <end position="321"/>
    </location>
</feature>
<comment type="subcellular location">
    <subcellularLocation>
        <location evidence="1">Membrane</location>
    </subcellularLocation>
</comment>
<feature type="domain" description="PDZ" evidence="6">
    <location>
        <begin position="705"/>
        <end position="787"/>
    </location>
</feature>
<dbReference type="SUPFAM" id="SSF52540">
    <property type="entry name" value="P-loop containing nucleoside triphosphate hydrolases"/>
    <property type="match status" value="1"/>
</dbReference>
<dbReference type="AlphaFoldDB" id="A0A1S8X6F6"/>
<organism evidence="7 8">
    <name type="scientific">Opisthorchis viverrini</name>
    <name type="common">Southeast Asian liver fluke</name>
    <dbReference type="NCBI Taxonomy" id="6198"/>
    <lineage>
        <taxon>Eukaryota</taxon>
        <taxon>Metazoa</taxon>
        <taxon>Spiralia</taxon>
        <taxon>Lophotrochozoa</taxon>
        <taxon>Platyhelminthes</taxon>
        <taxon>Trematoda</taxon>
        <taxon>Digenea</taxon>
        <taxon>Opisthorchiida</taxon>
        <taxon>Opisthorchiata</taxon>
        <taxon>Opisthorchiidae</taxon>
        <taxon>Opisthorchis</taxon>
    </lineage>
</organism>
<protein>
    <submittedName>
        <fullName evidence="7">PDZ/DHR/GLGF domain protein</fullName>
    </submittedName>
</protein>
<feature type="compositionally biased region" description="Polar residues" evidence="4">
    <location>
        <begin position="395"/>
        <end position="409"/>
    </location>
</feature>
<dbReference type="SUPFAM" id="SSF50044">
    <property type="entry name" value="SH3-domain"/>
    <property type="match status" value="1"/>
</dbReference>
<dbReference type="CDD" id="cd00136">
    <property type="entry name" value="PDZ_canonical"/>
    <property type="match status" value="1"/>
</dbReference>
<dbReference type="SUPFAM" id="SSF50156">
    <property type="entry name" value="PDZ domain-like"/>
    <property type="match status" value="3"/>
</dbReference>
<evidence type="ECO:0000259" key="6">
    <source>
        <dbReference type="PROSITE" id="PS50106"/>
    </source>
</evidence>
<dbReference type="GO" id="GO:0019901">
    <property type="term" value="F:protein kinase binding"/>
    <property type="evidence" value="ECO:0007669"/>
    <property type="project" value="TreeGrafter"/>
</dbReference>
<dbReference type="InterPro" id="IPR036034">
    <property type="entry name" value="PDZ_sf"/>
</dbReference>
<dbReference type="Proteomes" id="UP000243686">
    <property type="component" value="Unassembled WGS sequence"/>
</dbReference>
<dbReference type="CDD" id="cd06724">
    <property type="entry name" value="PDZ2_Dlg1-2-4-like"/>
    <property type="match status" value="1"/>
</dbReference>
<dbReference type="EMBL" id="KV891837">
    <property type="protein sequence ID" value="OON22247.1"/>
    <property type="molecule type" value="Genomic_DNA"/>
</dbReference>
<sequence>MGLDDSEEDKIFAHSHRLGKIGRDDGIGIGTKPNHRRPYEIVQTDQSNSTLSFPMPSYTPSNESPCLWTAGAGLTRLPDSAVFSGEPSHNPELQSTSSPSIPSVEPKRPVAKPRQRRLKRPKSTTHSILGPEWNEPEHSSPMFPRADLVDSSRWGALSHLSITTEVVLDKTSQGFGFSIAGGRDDSIDPPNANVDILVTRINPGGAADRSGGLQVNDRILSVNGISLIGVSHEEAVRALQLAGSRLRLVVERKSPLVQSETEMTPTEPPAASKPPSTRNKSRVMPPVSIPPHSSLHKFATRRSETSTPSTGAMSVSSGGEGSRIVALTNTSLESGSLFDPGLSKHTTTSEGTQEDAINKGEVDKSGVKVTTKNAKSHVQEPSSRRQRSMELSGPTEMNQKSTASRTAASTPGYRRGRKSVGVSGFPAFSWCTGLHKSTGCASMLGSGHRSLPISATSNRQSQSDTSGEGQSSKGRQRTASGSRPVPVPPPGPVVVEIVLSRGTKSGLGFSIAGGVGNETVDGDTGIFVTKLTSGGVAETDGRIGIGDRIVQVNNTSLVEVTHEHAVNALKQAGEQVRLILVKQTVHPSRLIWTEAALLSPPETGDEATPQTREFSETTSSHISPSSQLINSDEEVGKPAEDMVTPCFAPTGQELLEEQMAGLIDYSAAASVADLISRWPQARMVTLYRNFRPASFSQSQGGAHVPTPARRSIGGSLGLNIVGGDGSDATFVSQVQPDKPAGLSKRVFVGDRVLAVNGIDVSENGHEQAATALRNAPDRVDLVLVYCPEEYAQFENYYSRQLQAVGHKLSTKTVRQMSLERGVASRSNERRLKRSTRHHRRLSGSEHSFQSISQSLPPPGTNLFLRCQVDYDPASESHQSTPKKAFTLRSGDLLCVLDWTDSEWWQAQRLDPTSNEPFGPVGLVPSRAKLQRRERTRTRHVNFLARAGRSVELLNDFVLSYITVTPVQLSFARPVVILGHMKDRLADELLSEYPDRFGTAVPYTTRACRPNEVEGRDYHFVISREIMVADIAAQRYLEAGEYNGNLYGTHLESVFEVAELGLNCLLDVGGPALKRLEAAGLPAIAILLLPEAFPTSVDHSQSSPHLAGSDASDRATNHSSGTVPSPEISAFFRMQAKLAKLIRHFSNYLTAIITTDDFDAAYQRIKELIFENSGPLVWLNTPQPIP</sequence>
<feature type="region of interest" description="Disordered" evidence="4">
    <location>
        <begin position="817"/>
        <end position="856"/>
    </location>
</feature>
<dbReference type="Pfam" id="PF00595">
    <property type="entry name" value="PDZ"/>
    <property type="match status" value="3"/>
</dbReference>
<feature type="compositionally biased region" description="Polar residues" evidence="4">
    <location>
        <begin position="453"/>
        <end position="481"/>
    </location>
</feature>
<dbReference type="InterPro" id="IPR020590">
    <property type="entry name" value="Guanylate_kinase_CS"/>
</dbReference>
<keyword evidence="3" id="KW-0472">Membrane</keyword>
<feature type="region of interest" description="Disordered" evidence="4">
    <location>
        <begin position="1098"/>
        <end position="1122"/>
    </location>
</feature>
<feature type="compositionally biased region" description="Low complexity" evidence="4">
    <location>
        <begin position="616"/>
        <end position="630"/>
    </location>
</feature>
<dbReference type="Gene3D" id="3.40.50.300">
    <property type="entry name" value="P-loop containing nucleotide triphosphate hydrolases"/>
    <property type="match status" value="1"/>
</dbReference>
<feature type="compositionally biased region" description="Polar residues" evidence="4">
    <location>
        <begin position="43"/>
        <end position="52"/>
    </location>
</feature>
<feature type="compositionally biased region" description="Polar residues" evidence="4">
    <location>
        <begin position="91"/>
        <end position="101"/>
    </location>
</feature>
<dbReference type="FunFam" id="3.30.63.10:FF:000002">
    <property type="entry name" value="Guanylate kinase 1"/>
    <property type="match status" value="1"/>
</dbReference>
<dbReference type="GO" id="GO:0043113">
    <property type="term" value="P:receptor clustering"/>
    <property type="evidence" value="ECO:0007669"/>
    <property type="project" value="TreeGrafter"/>
</dbReference>
<evidence type="ECO:0000256" key="3">
    <source>
        <dbReference type="ARBA" id="ARBA00023136"/>
    </source>
</evidence>
<feature type="compositionally biased region" description="Basic and acidic residues" evidence="4">
    <location>
        <begin position="356"/>
        <end position="366"/>
    </location>
</feature>
<dbReference type="SMART" id="SM00228">
    <property type="entry name" value="PDZ"/>
    <property type="match status" value="3"/>
</dbReference>
<feature type="compositionally biased region" description="Basic residues" evidence="4">
    <location>
        <begin position="109"/>
        <end position="123"/>
    </location>
</feature>
<keyword evidence="8" id="KW-1185">Reference proteome</keyword>
<feature type="region of interest" description="Disordered" evidence="4">
    <location>
        <begin position="336"/>
        <end position="419"/>
    </location>
</feature>
<dbReference type="PANTHER" id="PTHR23119">
    <property type="entry name" value="DISCS LARGE"/>
    <property type="match status" value="1"/>
</dbReference>
<keyword evidence="2" id="KW-0677">Repeat</keyword>